<dbReference type="PANTHER" id="PTHR34846">
    <property type="entry name" value="4-CARBOXYMUCONOLACTONE DECARBOXYLASE FAMILY PROTEIN (AFU_ORTHOLOGUE AFUA_6G11590)"/>
    <property type="match status" value="1"/>
</dbReference>
<dbReference type="PANTHER" id="PTHR34846:SF5">
    <property type="entry name" value="CARBOXYMUCONOLACTONE DECARBOXYLASE-LIKE DOMAIN-CONTAINING PROTEIN"/>
    <property type="match status" value="1"/>
</dbReference>
<evidence type="ECO:0000259" key="1">
    <source>
        <dbReference type="Pfam" id="PF02627"/>
    </source>
</evidence>
<dbReference type="AlphaFoldDB" id="A0A916UY81"/>
<reference evidence="2" key="1">
    <citation type="journal article" date="2014" name="Int. J. Syst. Evol. Microbiol.">
        <title>Complete genome sequence of Corynebacterium casei LMG S-19264T (=DSM 44701T), isolated from a smear-ripened cheese.</title>
        <authorList>
            <consortium name="US DOE Joint Genome Institute (JGI-PGF)"/>
            <person name="Walter F."/>
            <person name="Albersmeier A."/>
            <person name="Kalinowski J."/>
            <person name="Ruckert C."/>
        </authorList>
    </citation>
    <scope>NUCLEOTIDE SEQUENCE</scope>
    <source>
        <strain evidence="2">CGMCC 1.10998</strain>
    </source>
</reference>
<dbReference type="SUPFAM" id="SSF69118">
    <property type="entry name" value="AhpD-like"/>
    <property type="match status" value="1"/>
</dbReference>
<evidence type="ECO:0000313" key="3">
    <source>
        <dbReference type="Proteomes" id="UP000637423"/>
    </source>
</evidence>
<dbReference type="Gene3D" id="1.20.1290.10">
    <property type="entry name" value="AhpD-like"/>
    <property type="match status" value="1"/>
</dbReference>
<evidence type="ECO:0000313" key="2">
    <source>
        <dbReference type="EMBL" id="GGC93740.1"/>
    </source>
</evidence>
<dbReference type="Pfam" id="PF02627">
    <property type="entry name" value="CMD"/>
    <property type="match status" value="1"/>
</dbReference>
<dbReference type="GO" id="GO:0051920">
    <property type="term" value="F:peroxiredoxin activity"/>
    <property type="evidence" value="ECO:0007669"/>
    <property type="project" value="InterPro"/>
</dbReference>
<gene>
    <name evidence="2" type="ORF">GCM10011396_46320</name>
</gene>
<comment type="caution">
    <text evidence="2">The sequence shown here is derived from an EMBL/GenBank/DDBJ whole genome shotgun (WGS) entry which is preliminary data.</text>
</comment>
<protein>
    <recommendedName>
        <fullName evidence="1">Carboxymuconolactone decarboxylase-like domain-containing protein</fullName>
    </recommendedName>
</protein>
<organism evidence="2 3">
    <name type="scientific">Undibacterium terreum</name>
    <dbReference type="NCBI Taxonomy" id="1224302"/>
    <lineage>
        <taxon>Bacteria</taxon>
        <taxon>Pseudomonadati</taxon>
        <taxon>Pseudomonadota</taxon>
        <taxon>Betaproteobacteria</taxon>
        <taxon>Burkholderiales</taxon>
        <taxon>Oxalobacteraceae</taxon>
        <taxon>Undibacterium</taxon>
    </lineage>
</organism>
<dbReference type="Proteomes" id="UP000637423">
    <property type="component" value="Unassembled WGS sequence"/>
</dbReference>
<keyword evidence="3" id="KW-1185">Reference proteome</keyword>
<reference evidence="2" key="2">
    <citation type="submission" date="2020-09" db="EMBL/GenBank/DDBJ databases">
        <authorList>
            <person name="Sun Q."/>
            <person name="Zhou Y."/>
        </authorList>
    </citation>
    <scope>NUCLEOTIDE SEQUENCE</scope>
    <source>
        <strain evidence="2">CGMCC 1.10998</strain>
    </source>
</reference>
<dbReference type="EMBL" id="BMED01000006">
    <property type="protein sequence ID" value="GGC93740.1"/>
    <property type="molecule type" value="Genomic_DNA"/>
</dbReference>
<dbReference type="InterPro" id="IPR003779">
    <property type="entry name" value="CMD-like"/>
</dbReference>
<sequence>MEKTVQSAAPRIAPVLPPYEAAIADTFTKVMPPGMEPLSLFSTMARNPRVLHKMFAGGLLDRGAISLREREILILRTTAACGSEYEWGVHVALFATHAKLTEAEVRATLEFPSTADGWTEQEALLLQLADTLHQHSTVPDAIWDKLATHYSDEQLLEMLAIVGYYHTISFMTNAIRLAPEKFAARFAKASE</sequence>
<feature type="domain" description="Carboxymuconolactone decarboxylase-like" evidence="1">
    <location>
        <begin position="55"/>
        <end position="126"/>
    </location>
</feature>
<dbReference type="InterPro" id="IPR029032">
    <property type="entry name" value="AhpD-like"/>
</dbReference>
<name>A0A916UY81_9BURK</name>
<accession>A0A916UY81</accession>
<proteinExistence type="predicted"/>
<dbReference type="RefSeq" id="WP_188568524.1">
    <property type="nucleotide sequence ID" value="NZ_BMED01000006.1"/>
</dbReference>